<dbReference type="Proteomes" id="UP001162480">
    <property type="component" value="Chromosome 25"/>
</dbReference>
<name>A0AA36BVF8_OCTVU</name>
<protein>
    <submittedName>
        <fullName evidence="1">Uncharacterized protein</fullName>
    </submittedName>
</protein>
<gene>
    <name evidence="1" type="ORF">OCTVUL_1B005767</name>
</gene>
<dbReference type="AlphaFoldDB" id="A0AA36BVF8"/>
<sequence>MYMTLYKYAIYLLKVVTGPTQCCPNNCLSSLLRHSEVKSHSEQHLALVHCGVGWGMWWESVIQKTSTSNIVMSVHLTIPPPPPSSKIYTKYLWESAYIRNYYYHHHHHHYCGG</sequence>
<evidence type="ECO:0000313" key="1">
    <source>
        <dbReference type="EMBL" id="CAI9741069.1"/>
    </source>
</evidence>
<dbReference type="EMBL" id="OX597838">
    <property type="protein sequence ID" value="CAI9741069.1"/>
    <property type="molecule type" value="Genomic_DNA"/>
</dbReference>
<proteinExistence type="predicted"/>
<organism evidence="1 2">
    <name type="scientific">Octopus vulgaris</name>
    <name type="common">Common octopus</name>
    <dbReference type="NCBI Taxonomy" id="6645"/>
    <lineage>
        <taxon>Eukaryota</taxon>
        <taxon>Metazoa</taxon>
        <taxon>Spiralia</taxon>
        <taxon>Lophotrochozoa</taxon>
        <taxon>Mollusca</taxon>
        <taxon>Cephalopoda</taxon>
        <taxon>Coleoidea</taxon>
        <taxon>Octopodiformes</taxon>
        <taxon>Octopoda</taxon>
        <taxon>Incirrata</taxon>
        <taxon>Octopodidae</taxon>
        <taxon>Octopus</taxon>
    </lineage>
</organism>
<accession>A0AA36BVF8</accession>
<evidence type="ECO:0000313" key="2">
    <source>
        <dbReference type="Proteomes" id="UP001162480"/>
    </source>
</evidence>
<keyword evidence="2" id="KW-1185">Reference proteome</keyword>
<reference evidence="1" key="1">
    <citation type="submission" date="2023-08" db="EMBL/GenBank/DDBJ databases">
        <authorList>
            <person name="Alioto T."/>
            <person name="Alioto T."/>
            <person name="Gomez Garrido J."/>
        </authorList>
    </citation>
    <scope>NUCLEOTIDE SEQUENCE</scope>
</reference>